<keyword evidence="9" id="KW-0472">Membrane</keyword>
<keyword evidence="4" id="KW-0732">Signal</keyword>
<accession>A0ABD1M6K2</accession>
<dbReference type="PANTHER" id="PTHR36016:SF4">
    <property type="entry name" value="CLAVATA3_ESR (CLE) GENE FAMILY MEMBER"/>
    <property type="match status" value="1"/>
</dbReference>
<evidence type="ECO:0000256" key="7">
    <source>
        <dbReference type="ARBA" id="ARBA00023278"/>
    </source>
</evidence>
<keyword evidence="3" id="KW-0964">Secreted</keyword>
<dbReference type="GO" id="GO:0005576">
    <property type="term" value="C:extracellular region"/>
    <property type="evidence" value="ECO:0007669"/>
    <property type="project" value="UniProtKB-SubCell"/>
</dbReference>
<name>A0ABD1M6K2_9FABA</name>
<keyword evidence="9" id="KW-0812">Transmembrane</keyword>
<dbReference type="PANTHER" id="PTHR36016">
    <property type="entry name" value="CLAVATA3/ESR (CLE)-RELATED PROTEIN 7"/>
    <property type="match status" value="1"/>
</dbReference>
<feature type="region of interest" description="Disordered" evidence="8">
    <location>
        <begin position="68"/>
        <end position="93"/>
    </location>
</feature>
<organism evidence="10 11">
    <name type="scientific">Flemingia macrophylla</name>
    <dbReference type="NCBI Taxonomy" id="520843"/>
    <lineage>
        <taxon>Eukaryota</taxon>
        <taxon>Viridiplantae</taxon>
        <taxon>Streptophyta</taxon>
        <taxon>Embryophyta</taxon>
        <taxon>Tracheophyta</taxon>
        <taxon>Spermatophyta</taxon>
        <taxon>Magnoliopsida</taxon>
        <taxon>eudicotyledons</taxon>
        <taxon>Gunneridae</taxon>
        <taxon>Pentapetalae</taxon>
        <taxon>rosids</taxon>
        <taxon>fabids</taxon>
        <taxon>Fabales</taxon>
        <taxon>Fabaceae</taxon>
        <taxon>Papilionoideae</taxon>
        <taxon>50 kb inversion clade</taxon>
        <taxon>NPAAA clade</taxon>
        <taxon>indigoferoid/millettioid clade</taxon>
        <taxon>Phaseoleae</taxon>
        <taxon>Flemingia</taxon>
    </lineage>
</organism>
<sequence length="93" mass="10596">MAKTLAHGYHAMATSSTTVSRVFVLFLIILSFIVVISEARVMYKFSMTRKTNSELLLRDMVNNVRIRGHNNKRSMLGERLERLSPAGPDPQHH</sequence>
<evidence type="ECO:0000256" key="6">
    <source>
        <dbReference type="ARBA" id="ARBA00023180"/>
    </source>
</evidence>
<comment type="subcellular location">
    <subcellularLocation>
        <location evidence="1">Secreted</location>
        <location evidence="1">Extracellular space</location>
    </subcellularLocation>
</comment>
<evidence type="ECO:0000313" key="11">
    <source>
        <dbReference type="Proteomes" id="UP001603857"/>
    </source>
</evidence>
<keyword evidence="6" id="KW-0325">Glycoprotein</keyword>
<keyword evidence="11" id="KW-1185">Reference proteome</keyword>
<feature type="transmembrane region" description="Helical" evidence="9">
    <location>
        <begin position="22"/>
        <end position="43"/>
    </location>
</feature>
<evidence type="ECO:0000256" key="4">
    <source>
        <dbReference type="ARBA" id="ARBA00022729"/>
    </source>
</evidence>
<proteinExistence type="inferred from homology"/>
<evidence type="ECO:0000256" key="9">
    <source>
        <dbReference type="SAM" id="Phobius"/>
    </source>
</evidence>
<dbReference type="InterPro" id="IPR039617">
    <property type="entry name" value="CLAVATA3-CLE"/>
</dbReference>
<comment type="caution">
    <text evidence="10">The sequence shown here is derived from an EMBL/GenBank/DDBJ whole genome shotgun (WGS) entry which is preliminary data.</text>
</comment>
<evidence type="ECO:0000256" key="1">
    <source>
        <dbReference type="ARBA" id="ARBA00004239"/>
    </source>
</evidence>
<evidence type="ECO:0000256" key="2">
    <source>
        <dbReference type="ARBA" id="ARBA00005416"/>
    </source>
</evidence>
<comment type="similarity">
    <text evidence="2">Belongs to the CLV3/ESR signal peptide family.</text>
</comment>
<gene>
    <name evidence="10" type="ORF">Fmac_018956</name>
</gene>
<evidence type="ECO:0000313" key="10">
    <source>
        <dbReference type="EMBL" id="KAL2331375.1"/>
    </source>
</evidence>
<dbReference type="AlphaFoldDB" id="A0ABD1M6K2"/>
<dbReference type="GO" id="GO:0030154">
    <property type="term" value="P:cell differentiation"/>
    <property type="evidence" value="ECO:0007669"/>
    <property type="project" value="UniProtKB-KW"/>
</dbReference>
<dbReference type="EMBL" id="JBGMDY010000006">
    <property type="protein sequence ID" value="KAL2331375.1"/>
    <property type="molecule type" value="Genomic_DNA"/>
</dbReference>
<dbReference type="Proteomes" id="UP001603857">
    <property type="component" value="Unassembled WGS sequence"/>
</dbReference>
<keyword evidence="5" id="KW-0221">Differentiation</keyword>
<evidence type="ECO:0000256" key="8">
    <source>
        <dbReference type="SAM" id="MobiDB-lite"/>
    </source>
</evidence>
<protein>
    <submittedName>
        <fullName evidence="10">Uncharacterized protein</fullName>
    </submittedName>
</protein>
<keyword evidence="7" id="KW-0379">Hydroxylation</keyword>
<evidence type="ECO:0000256" key="3">
    <source>
        <dbReference type="ARBA" id="ARBA00022525"/>
    </source>
</evidence>
<evidence type="ECO:0000256" key="5">
    <source>
        <dbReference type="ARBA" id="ARBA00022782"/>
    </source>
</evidence>
<keyword evidence="9" id="KW-1133">Transmembrane helix</keyword>
<reference evidence="10 11" key="1">
    <citation type="submission" date="2024-08" db="EMBL/GenBank/DDBJ databases">
        <title>Insights into the chromosomal genome structure of Flemingia macrophylla.</title>
        <authorList>
            <person name="Ding Y."/>
            <person name="Zhao Y."/>
            <person name="Bi W."/>
            <person name="Wu M."/>
            <person name="Zhao G."/>
            <person name="Gong Y."/>
            <person name="Li W."/>
            <person name="Zhang P."/>
        </authorList>
    </citation>
    <scope>NUCLEOTIDE SEQUENCE [LARGE SCALE GENOMIC DNA]</scope>
    <source>
        <strain evidence="10">DYQJB</strain>
        <tissue evidence="10">Leaf</tissue>
    </source>
</reference>